<feature type="domain" description="Bulb-type lectin" evidence="16">
    <location>
        <begin position="36"/>
        <end position="155"/>
    </location>
</feature>
<dbReference type="GO" id="GO:0005886">
    <property type="term" value="C:plasma membrane"/>
    <property type="evidence" value="ECO:0007669"/>
    <property type="project" value="UniProtKB-SubCell"/>
</dbReference>
<dbReference type="InterPro" id="IPR000719">
    <property type="entry name" value="Prot_kinase_dom"/>
</dbReference>
<dbReference type="InterPro" id="IPR003609">
    <property type="entry name" value="Pan_app"/>
</dbReference>
<protein>
    <recommendedName>
        <fullName evidence="13">Receptor-like serine/threonine-protein kinase</fullName>
        <ecNumber evidence="13">2.7.11.1</ecNumber>
    </recommendedName>
</protein>
<accession>A0AAN9EEL2</accession>
<dbReference type="PROSITE" id="PS50011">
    <property type="entry name" value="PROTEIN_KINASE_DOM"/>
    <property type="match status" value="1"/>
</dbReference>
<keyword evidence="3 13" id="KW-0723">Serine/threonine-protein kinase</keyword>
<dbReference type="InterPro" id="IPR001245">
    <property type="entry name" value="Ser-Thr/Tyr_kinase_cat_dom"/>
</dbReference>
<evidence type="ECO:0000259" key="17">
    <source>
        <dbReference type="PROSITE" id="PS50948"/>
    </source>
</evidence>
<dbReference type="FunFam" id="2.90.10.10:FF:000001">
    <property type="entry name" value="G-type lectin S-receptor-like serine/threonine-protein kinase"/>
    <property type="match status" value="1"/>
</dbReference>
<evidence type="ECO:0000256" key="7">
    <source>
        <dbReference type="ARBA" id="ARBA00022777"/>
    </source>
</evidence>
<dbReference type="InterPro" id="IPR008271">
    <property type="entry name" value="Ser/Thr_kinase_AS"/>
</dbReference>
<keyword evidence="19" id="KW-1185">Reference proteome</keyword>
<dbReference type="InterPro" id="IPR001480">
    <property type="entry name" value="Bulb-type_lectin_dom"/>
</dbReference>
<evidence type="ECO:0000256" key="6">
    <source>
        <dbReference type="ARBA" id="ARBA00022741"/>
    </source>
</evidence>
<feature type="domain" description="Protein kinase" evidence="15">
    <location>
        <begin position="523"/>
        <end position="798"/>
    </location>
</feature>
<dbReference type="InterPro" id="IPR024171">
    <property type="entry name" value="SRK-like_kinase"/>
</dbReference>
<comment type="catalytic activity">
    <reaction evidence="11 13">
        <text>L-threonyl-[protein] + ATP = O-phospho-L-threonyl-[protein] + ADP + H(+)</text>
        <dbReference type="Rhea" id="RHEA:46608"/>
        <dbReference type="Rhea" id="RHEA-COMP:11060"/>
        <dbReference type="Rhea" id="RHEA-COMP:11605"/>
        <dbReference type="ChEBI" id="CHEBI:15378"/>
        <dbReference type="ChEBI" id="CHEBI:30013"/>
        <dbReference type="ChEBI" id="CHEBI:30616"/>
        <dbReference type="ChEBI" id="CHEBI:61977"/>
        <dbReference type="ChEBI" id="CHEBI:456216"/>
        <dbReference type="EC" id="2.7.11.1"/>
    </reaction>
</comment>
<dbReference type="PROSITE" id="PS50927">
    <property type="entry name" value="BULB_LECTIN"/>
    <property type="match status" value="1"/>
</dbReference>
<keyword evidence="14" id="KW-0812">Transmembrane</keyword>
<feature type="domain" description="Apple" evidence="17">
    <location>
        <begin position="347"/>
        <end position="432"/>
    </location>
</feature>
<dbReference type="Gene3D" id="2.90.10.10">
    <property type="entry name" value="Bulb-type lectin domain"/>
    <property type="match status" value="1"/>
</dbReference>
<evidence type="ECO:0000256" key="14">
    <source>
        <dbReference type="SAM" id="Phobius"/>
    </source>
</evidence>
<keyword evidence="14" id="KW-0472">Membrane</keyword>
<dbReference type="Pfam" id="PF01453">
    <property type="entry name" value="B_lectin"/>
    <property type="match status" value="1"/>
</dbReference>
<evidence type="ECO:0000313" key="19">
    <source>
        <dbReference type="Proteomes" id="UP001372338"/>
    </source>
</evidence>
<keyword evidence="4 13" id="KW-0808">Transferase</keyword>
<evidence type="ECO:0000256" key="11">
    <source>
        <dbReference type="ARBA" id="ARBA00047899"/>
    </source>
</evidence>
<dbReference type="GO" id="GO:0005524">
    <property type="term" value="F:ATP binding"/>
    <property type="evidence" value="ECO:0007669"/>
    <property type="project" value="UniProtKB-KW"/>
</dbReference>
<dbReference type="SMART" id="SM00108">
    <property type="entry name" value="B_lectin"/>
    <property type="match status" value="1"/>
</dbReference>
<dbReference type="PROSITE" id="PS50948">
    <property type="entry name" value="PAN"/>
    <property type="match status" value="1"/>
</dbReference>
<sequence>MGTKCIHLVMGFSSCTNLFFVFIILCCYAFDAIVTIDTITSSQFIKDPETLSSNDENFTLGFFSPENSTNRYVGIWFKSQSEVIWVANRNQPLKDSSGIVTISEDGNLVVLDGQKHVIWSSNVSNSASNTSCQLLDSGNLVLLDSSRNHIWESFQQPSDTLLPGMTLTTNVITGEKVQLTSWKNPTNPSIGSFYGSIEHPDIPEAFIWNETQPYWRSGPWTGKIFLGIPNMQTSDLFGFNAANNFTGTVYLSYTIRVDQFHFFIYILNSQGQFQQKNWDSENMNWQVTWTNQKSDCDFYGICGAFASCSPQNSPICSCLRGFEPRNTQEWNRQNWTSGCVRRTPLQCERTNSQNTSAGGKADGFVKLQMIKVPAFAEWSSATQDTCRSQCLQNCSCIAYSYVTDIGCMSWNGNLIDIQQFSSGGSDLYFRVAYTELGKTRNMTAIITITVILGTSILLICAYVIWRRAFKQPVFLYSNKSVRKKNRVSEEHTSHNIIGHLSQAKLHELFLFDYEKLATATNNFHSSNKLGQGGFGPVFKGKMQDGQEIAIKRLSRASRQGQEEFFNEVVVISKLQHRNLVRLLGCCIEGEEKMLIYEYMPNKSLDAYIFDPSHNKLLDWRKRFSIIEGIARGLLYLHRDSRLKIIHRDLKVSNILLDEDLNPKISDFGLARIFGGSEDQANTERIVGTYGYMSPEYAMQGLFSEKSDVFSFGVLLLEIVSGRRNTSFYNDEQSLSLLGFAWKQWTEDNILSLTDPRIYDPNLHEYILQCVHIGLLCVQDLAVDRPNMAVVISMLNSEIANLPPPRQPAYILWQNIFSHVSTDHGLHSINTVTITDIHGR</sequence>
<dbReference type="SUPFAM" id="SSF51110">
    <property type="entry name" value="alpha-D-mannose-specific plant lectins"/>
    <property type="match status" value="1"/>
</dbReference>
<dbReference type="PIRSF" id="PIRSF000641">
    <property type="entry name" value="SRK"/>
    <property type="match status" value="1"/>
</dbReference>
<evidence type="ECO:0000313" key="18">
    <source>
        <dbReference type="EMBL" id="KAK7256019.1"/>
    </source>
</evidence>
<dbReference type="EMBL" id="JAYWIO010000006">
    <property type="protein sequence ID" value="KAK7256019.1"/>
    <property type="molecule type" value="Genomic_DNA"/>
</dbReference>
<dbReference type="Pfam" id="PF00954">
    <property type="entry name" value="S_locus_glycop"/>
    <property type="match status" value="1"/>
</dbReference>
<dbReference type="Pfam" id="PF07714">
    <property type="entry name" value="PK_Tyr_Ser-Thr"/>
    <property type="match status" value="1"/>
</dbReference>
<dbReference type="PANTHER" id="PTHR27002:SF1105">
    <property type="entry name" value="S-LOCUS LECTIN KINASE FAMILY PROTEIN"/>
    <property type="match status" value="1"/>
</dbReference>
<dbReference type="PROSITE" id="PS51257">
    <property type="entry name" value="PROKAR_LIPOPROTEIN"/>
    <property type="match status" value="1"/>
</dbReference>
<evidence type="ECO:0000256" key="5">
    <source>
        <dbReference type="ARBA" id="ARBA00022729"/>
    </source>
</evidence>
<gene>
    <name evidence="18" type="ORF">RIF29_29450</name>
</gene>
<dbReference type="FunFam" id="1.10.510.10:FF:000060">
    <property type="entry name" value="G-type lectin S-receptor-like serine/threonine-protein kinase"/>
    <property type="match status" value="1"/>
</dbReference>
<keyword evidence="5" id="KW-0732">Signal</keyword>
<dbReference type="GO" id="GO:0048544">
    <property type="term" value="P:recognition of pollen"/>
    <property type="evidence" value="ECO:0007669"/>
    <property type="project" value="InterPro"/>
</dbReference>
<evidence type="ECO:0000256" key="4">
    <source>
        <dbReference type="ARBA" id="ARBA00022679"/>
    </source>
</evidence>
<evidence type="ECO:0000256" key="10">
    <source>
        <dbReference type="ARBA" id="ARBA00023180"/>
    </source>
</evidence>
<dbReference type="PANTHER" id="PTHR27002">
    <property type="entry name" value="RECEPTOR-LIKE SERINE/THREONINE-PROTEIN KINASE SD1-8"/>
    <property type="match status" value="1"/>
</dbReference>
<evidence type="ECO:0000256" key="3">
    <source>
        <dbReference type="ARBA" id="ARBA00022527"/>
    </source>
</evidence>
<dbReference type="CDD" id="cd01098">
    <property type="entry name" value="PAN_AP_plant"/>
    <property type="match status" value="1"/>
</dbReference>
<keyword evidence="7 13" id="KW-0418">Kinase</keyword>
<keyword evidence="9" id="KW-1015">Disulfide bond</keyword>
<reference evidence="18 19" key="1">
    <citation type="submission" date="2024-01" db="EMBL/GenBank/DDBJ databases">
        <title>The genomes of 5 underutilized Papilionoideae crops provide insights into root nodulation and disease resistanc.</title>
        <authorList>
            <person name="Yuan L."/>
        </authorList>
    </citation>
    <scope>NUCLEOTIDE SEQUENCE [LARGE SCALE GENOMIC DNA]</scope>
    <source>
        <strain evidence="18">ZHUSHIDOU_FW_LH</strain>
        <tissue evidence="18">Leaf</tissue>
    </source>
</reference>
<keyword evidence="10" id="KW-0325">Glycoprotein</keyword>
<evidence type="ECO:0000256" key="9">
    <source>
        <dbReference type="ARBA" id="ARBA00023157"/>
    </source>
</evidence>
<evidence type="ECO:0000256" key="12">
    <source>
        <dbReference type="ARBA" id="ARBA00048679"/>
    </source>
</evidence>
<evidence type="ECO:0000256" key="8">
    <source>
        <dbReference type="ARBA" id="ARBA00022840"/>
    </source>
</evidence>
<dbReference type="CDD" id="cd00028">
    <property type="entry name" value="B_lectin"/>
    <property type="match status" value="1"/>
</dbReference>
<dbReference type="CDD" id="cd14066">
    <property type="entry name" value="STKc_IRAK"/>
    <property type="match status" value="1"/>
</dbReference>
<evidence type="ECO:0000256" key="2">
    <source>
        <dbReference type="ARBA" id="ARBA00022475"/>
    </source>
</evidence>
<evidence type="ECO:0000256" key="1">
    <source>
        <dbReference type="ARBA" id="ARBA00004251"/>
    </source>
</evidence>
<organism evidence="18 19">
    <name type="scientific">Crotalaria pallida</name>
    <name type="common">Smooth rattlebox</name>
    <name type="synonym">Crotalaria striata</name>
    <dbReference type="NCBI Taxonomy" id="3830"/>
    <lineage>
        <taxon>Eukaryota</taxon>
        <taxon>Viridiplantae</taxon>
        <taxon>Streptophyta</taxon>
        <taxon>Embryophyta</taxon>
        <taxon>Tracheophyta</taxon>
        <taxon>Spermatophyta</taxon>
        <taxon>Magnoliopsida</taxon>
        <taxon>eudicotyledons</taxon>
        <taxon>Gunneridae</taxon>
        <taxon>Pentapetalae</taxon>
        <taxon>rosids</taxon>
        <taxon>fabids</taxon>
        <taxon>Fabales</taxon>
        <taxon>Fabaceae</taxon>
        <taxon>Papilionoideae</taxon>
        <taxon>50 kb inversion clade</taxon>
        <taxon>genistoids sensu lato</taxon>
        <taxon>core genistoids</taxon>
        <taxon>Crotalarieae</taxon>
        <taxon>Crotalaria</taxon>
    </lineage>
</organism>
<name>A0AAN9EEL2_CROPI</name>
<dbReference type="AlphaFoldDB" id="A0AAN9EEL2"/>
<evidence type="ECO:0000256" key="13">
    <source>
        <dbReference type="PIRNR" id="PIRNR000641"/>
    </source>
</evidence>
<dbReference type="SMART" id="SM00473">
    <property type="entry name" value="PAN_AP"/>
    <property type="match status" value="1"/>
</dbReference>
<dbReference type="FunFam" id="3.30.200.20:FF:000195">
    <property type="entry name" value="G-type lectin S-receptor-like serine/threonine-protein kinase"/>
    <property type="match status" value="1"/>
</dbReference>
<feature type="transmembrane region" description="Helical" evidence="14">
    <location>
        <begin position="444"/>
        <end position="465"/>
    </location>
</feature>
<keyword evidence="8 13" id="KW-0067">ATP-binding</keyword>
<dbReference type="InterPro" id="IPR011009">
    <property type="entry name" value="Kinase-like_dom_sf"/>
</dbReference>
<dbReference type="Gene3D" id="3.30.200.20">
    <property type="entry name" value="Phosphorylase Kinase, domain 1"/>
    <property type="match status" value="1"/>
</dbReference>
<comment type="caution">
    <text evidence="18">The sequence shown here is derived from an EMBL/GenBank/DDBJ whole genome shotgun (WGS) entry which is preliminary data.</text>
</comment>
<evidence type="ECO:0000259" key="15">
    <source>
        <dbReference type="PROSITE" id="PS50011"/>
    </source>
</evidence>
<dbReference type="InterPro" id="IPR036426">
    <property type="entry name" value="Bulb-type_lectin_dom_sf"/>
</dbReference>
<keyword evidence="14" id="KW-1133">Transmembrane helix</keyword>
<comment type="subcellular location">
    <subcellularLocation>
        <location evidence="1">Cell membrane</location>
        <topology evidence="1">Single-pass type I membrane protein</topology>
    </subcellularLocation>
</comment>
<dbReference type="InterPro" id="IPR000858">
    <property type="entry name" value="S_locus_glycoprot_dom"/>
</dbReference>
<keyword evidence="6 13" id="KW-0547">Nucleotide-binding</keyword>
<dbReference type="SMART" id="SM00220">
    <property type="entry name" value="S_TKc"/>
    <property type="match status" value="1"/>
</dbReference>
<dbReference type="Pfam" id="PF08276">
    <property type="entry name" value="PAN_2"/>
    <property type="match status" value="1"/>
</dbReference>
<comment type="similarity">
    <text evidence="13">Belongs to the protein kinase superfamily. Ser/Thr protein kinase family.</text>
</comment>
<dbReference type="Gene3D" id="1.10.510.10">
    <property type="entry name" value="Transferase(Phosphotransferase) domain 1"/>
    <property type="match status" value="1"/>
</dbReference>
<comment type="catalytic activity">
    <reaction evidence="12 13">
        <text>L-seryl-[protein] + ATP = O-phospho-L-seryl-[protein] + ADP + H(+)</text>
        <dbReference type="Rhea" id="RHEA:17989"/>
        <dbReference type="Rhea" id="RHEA-COMP:9863"/>
        <dbReference type="Rhea" id="RHEA-COMP:11604"/>
        <dbReference type="ChEBI" id="CHEBI:15378"/>
        <dbReference type="ChEBI" id="CHEBI:29999"/>
        <dbReference type="ChEBI" id="CHEBI:30616"/>
        <dbReference type="ChEBI" id="CHEBI:83421"/>
        <dbReference type="ChEBI" id="CHEBI:456216"/>
        <dbReference type="EC" id="2.7.11.1"/>
    </reaction>
</comment>
<keyword evidence="2" id="KW-1003">Cell membrane</keyword>
<dbReference type="EC" id="2.7.11.1" evidence="13"/>
<proteinExistence type="inferred from homology"/>
<evidence type="ECO:0000259" key="16">
    <source>
        <dbReference type="PROSITE" id="PS50927"/>
    </source>
</evidence>
<dbReference type="GO" id="GO:0004674">
    <property type="term" value="F:protein serine/threonine kinase activity"/>
    <property type="evidence" value="ECO:0007669"/>
    <property type="project" value="UniProtKB-KW"/>
</dbReference>
<dbReference type="SUPFAM" id="SSF56112">
    <property type="entry name" value="Protein kinase-like (PK-like)"/>
    <property type="match status" value="1"/>
</dbReference>
<dbReference type="PROSITE" id="PS00108">
    <property type="entry name" value="PROTEIN_KINASE_ST"/>
    <property type="match status" value="1"/>
</dbReference>
<dbReference type="Proteomes" id="UP001372338">
    <property type="component" value="Unassembled WGS sequence"/>
</dbReference>